<feature type="transmembrane region" description="Helical" evidence="1">
    <location>
        <begin position="83"/>
        <end position="101"/>
    </location>
</feature>
<dbReference type="OrthoDB" id="7426601at2"/>
<evidence type="ECO:0000256" key="1">
    <source>
        <dbReference type="SAM" id="Phobius"/>
    </source>
</evidence>
<feature type="transmembrane region" description="Helical" evidence="1">
    <location>
        <begin position="113"/>
        <end position="136"/>
    </location>
</feature>
<sequence length="174" mass="18978">MTLDTYNPFDPGLPPARARALPWLTVMAGSLTAIVPVVAIVPLQPPMGLLMLLAWRLVARFALRLWAAAPLGLFDDLVSGQPLGSAVLLWSLTSLAIDLFEHRLVFRDFWQDWLIASGAIAFCLIAGRFLAVPVGAQVDAPLVLQIAITVLLFPMATRLVAWIDRKRGRNEVGA</sequence>
<feature type="transmembrane region" description="Helical" evidence="1">
    <location>
        <begin position="20"/>
        <end position="41"/>
    </location>
</feature>
<keyword evidence="1" id="KW-0812">Transmembrane</keyword>
<dbReference type="AlphaFoldDB" id="A0A0A1W2E8"/>
<keyword evidence="1" id="KW-0472">Membrane</keyword>
<dbReference type="RefSeq" id="WP_042482837.1">
    <property type="nucleotide sequence ID" value="NZ_BBPI01000005.1"/>
</dbReference>
<dbReference type="EMBL" id="BBPI01000005">
    <property type="protein sequence ID" value="GAL99522.1"/>
    <property type="molecule type" value="Genomic_DNA"/>
</dbReference>
<keyword evidence="3" id="KW-1185">Reference proteome</keyword>
<keyword evidence="1" id="KW-1133">Transmembrane helix</keyword>
<organism evidence="2 3">
    <name type="scientific">Sphingomonas parapaucimobilis NBRC 15100</name>
    <dbReference type="NCBI Taxonomy" id="1219049"/>
    <lineage>
        <taxon>Bacteria</taxon>
        <taxon>Pseudomonadati</taxon>
        <taxon>Pseudomonadota</taxon>
        <taxon>Alphaproteobacteria</taxon>
        <taxon>Sphingomonadales</taxon>
        <taxon>Sphingomonadaceae</taxon>
        <taxon>Sphingomonas</taxon>
    </lineage>
</organism>
<evidence type="ECO:0000313" key="3">
    <source>
        <dbReference type="Proteomes" id="UP000032305"/>
    </source>
</evidence>
<evidence type="ECO:0000313" key="2">
    <source>
        <dbReference type="EMBL" id="GAL99522.1"/>
    </source>
</evidence>
<comment type="caution">
    <text evidence="2">The sequence shown here is derived from an EMBL/GenBank/DDBJ whole genome shotgun (WGS) entry which is preliminary data.</text>
</comment>
<accession>A0A0A1W2E8</accession>
<protein>
    <submittedName>
        <fullName evidence="2">Uncharacterized protein</fullName>
    </submittedName>
</protein>
<dbReference type="eggNOG" id="ENOG502ZPNK">
    <property type="taxonomic scope" value="Bacteria"/>
</dbReference>
<reference evidence="2 3" key="1">
    <citation type="submission" date="2014-11" db="EMBL/GenBank/DDBJ databases">
        <title>Whole genome shotgun sequence of Sphingomonas parapaucimobilis NBRC 15100.</title>
        <authorList>
            <person name="Katano-Makiyama Y."/>
            <person name="Hosoyama A."/>
            <person name="Hashimoto M."/>
            <person name="Hosoyama Y."/>
            <person name="Noguchi M."/>
            <person name="Numata M."/>
            <person name="Tsuchikane K."/>
            <person name="Hirakata S."/>
            <person name="Uohara A."/>
            <person name="Shimodaira J."/>
            <person name="Ohji S."/>
            <person name="Ichikawa N."/>
            <person name="Kimura A."/>
            <person name="Yamazoe A."/>
            <person name="Fujita N."/>
        </authorList>
    </citation>
    <scope>NUCLEOTIDE SEQUENCE [LARGE SCALE GENOMIC DNA]</scope>
    <source>
        <strain evidence="2 3">NBRC 15100</strain>
    </source>
</reference>
<feature type="transmembrane region" description="Helical" evidence="1">
    <location>
        <begin position="142"/>
        <end position="161"/>
    </location>
</feature>
<dbReference type="Proteomes" id="UP000032305">
    <property type="component" value="Unassembled WGS sequence"/>
</dbReference>
<name>A0A0A1W2E8_9SPHN</name>
<gene>
    <name evidence="2" type="ORF">SP5_005_00450</name>
</gene>
<proteinExistence type="predicted"/>